<dbReference type="Proteomes" id="UP001243330">
    <property type="component" value="Unassembled WGS sequence"/>
</dbReference>
<feature type="region of interest" description="Disordered" evidence="1">
    <location>
        <begin position="29"/>
        <end position="64"/>
    </location>
</feature>
<dbReference type="AlphaFoldDB" id="A0AAD9ACK4"/>
<name>A0AAD9ACK4_9PEZI</name>
<evidence type="ECO:0000313" key="3">
    <source>
        <dbReference type="Proteomes" id="UP001243330"/>
    </source>
</evidence>
<feature type="compositionally biased region" description="Basic residues" evidence="1">
    <location>
        <begin position="100"/>
        <end position="112"/>
    </location>
</feature>
<feature type="compositionally biased region" description="Low complexity" evidence="1">
    <location>
        <begin position="34"/>
        <end position="45"/>
    </location>
</feature>
<feature type="region of interest" description="Disordered" evidence="1">
    <location>
        <begin position="82"/>
        <end position="125"/>
    </location>
</feature>
<accession>A0AAD9ACK4</accession>
<sequence>MLAAPYLNGPDDMEETWRHGDMVMMFHGRLRAAPSQPKSPSTPTPDFDNDHDDTTIFSDTAAPPAPSIALSQPLSYAAVAASTSHHALPLRPSTSLQIKNRTRHEQTRHHTRGAQEPPEHSHSKT</sequence>
<reference evidence="2" key="1">
    <citation type="submission" date="2023-01" db="EMBL/GenBank/DDBJ databases">
        <title>Colletotrichum chrysophilum M932 genome sequence.</title>
        <authorList>
            <person name="Baroncelli R."/>
        </authorList>
    </citation>
    <scope>NUCLEOTIDE SEQUENCE</scope>
    <source>
        <strain evidence="2">M932</strain>
    </source>
</reference>
<evidence type="ECO:0000313" key="2">
    <source>
        <dbReference type="EMBL" id="KAK1845631.1"/>
    </source>
</evidence>
<evidence type="ECO:0000256" key="1">
    <source>
        <dbReference type="SAM" id="MobiDB-lite"/>
    </source>
</evidence>
<dbReference type="EMBL" id="JAQOWY010000265">
    <property type="protein sequence ID" value="KAK1845631.1"/>
    <property type="molecule type" value="Genomic_DNA"/>
</dbReference>
<proteinExistence type="predicted"/>
<keyword evidence="3" id="KW-1185">Reference proteome</keyword>
<organism evidence="2 3">
    <name type="scientific">Colletotrichum chrysophilum</name>
    <dbReference type="NCBI Taxonomy" id="1836956"/>
    <lineage>
        <taxon>Eukaryota</taxon>
        <taxon>Fungi</taxon>
        <taxon>Dikarya</taxon>
        <taxon>Ascomycota</taxon>
        <taxon>Pezizomycotina</taxon>
        <taxon>Sordariomycetes</taxon>
        <taxon>Hypocreomycetidae</taxon>
        <taxon>Glomerellales</taxon>
        <taxon>Glomerellaceae</taxon>
        <taxon>Colletotrichum</taxon>
        <taxon>Colletotrichum gloeosporioides species complex</taxon>
    </lineage>
</organism>
<protein>
    <submittedName>
        <fullName evidence="2">Uncharacterized protein</fullName>
    </submittedName>
</protein>
<gene>
    <name evidence="2" type="ORF">CCHR01_11748</name>
</gene>
<comment type="caution">
    <text evidence="2">The sequence shown here is derived from an EMBL/GenBank/DDBJ whole genome shotgun (WGS) entry which is preliminary data.</text>
</comment>